<reference evidence="2 4" key="1">
    <citation type="submission" date="2020-06" db="EMBL/GenBank/DDBJ databases">
        <title>Anoxygenic phototrophic Chloroflexota member uses a Type I reaction center.</title>
        <authorList>
            <person name="Tsuji J.M."/>
            <person name="Shaw N.A."/>
            <person name="Nagashima S."/>
            <person name="Venkiteswaran J."/>
            <person name="Schiff S.L."/>
            <person name="Hanada S."/>
            <person name="Tank M."/>
            <person name="Neufeld J.D."/>
        </authorList>
    </citation>
    <scope>NUCLEOTIDE SEQUENCE [LARGE SCALE GENOMIC DNA]</scope>
    <source>
        <strain evidence="2">L227-S17</strain>
    </source>
</reference>
<keyword evidence="5" id="KW-1185">Reference proteome</keyword>
<dbReference type="GO" id="GO:0004534">
    <property type="term" value="F:5'-3' RNA exonuclease activity"/>
    <property type="evidence" value="ECO:0007669"/>
    <property type="project" value="TreeGrafter"/>
</dbReference>
<dbReference type="GO" id="GO:0035312">
    <property type="term" value="F:5'-3' DNA exonuclease activity"/>
    <property type="evidence" value="ECO:0007669"/>
    <property type="project" value="TreeGrafter"/>
</dbReference>
<dbReference type="CDD" id="cd07438">
    <property type="entry name" value="PHP_HisPPase_AMP"/>
    <property type="match status" value="1"/>
</dbReference>
<reference evidence="3" key="2">
    <citation type="journal article" date="2024" name="Nature">
        <title>Anoxygenic phototroph of the Chloroflexota uses a type I reaction centre.</title>
        <authorList>
            <person name="Tsuji J.M."/>
            <person name="Shaw N.A."/>
            <person name="Nagashima S."/>
            <person name="Venkiteswaran J.J."/>
            <person name="Schiff S.L."/>
            <person name="Watanabe T."/>
            <person name="Fukui M."/>
            <person name="Hanada S."/>
            <person name="Tank M."/>
            <person name="Neufeld J.D."/>
        </authorList>
    </citation>
    <scope>NUCLEOTIDE SEQUENCE</scope>
    <source>
        <strain evidence="3">L227-S17</strain>
    </source>
</reference>
<dbReference type="SMART" id="SM00481">
    <property type="entry name" value="POLIIIAc"/>
    <property type="match status" value="1"/>
</dbReference>
<dbReference type="Gene3D" id="1.10.150.650">
    <property type="match status" value="1"/>
</dbReference>
<dbReference type="PANTHER" id="PTHR42924">
    <property type="entry name" value="EXONUCLEASE"/>
    <property type="match status" value="1"/>
</dbReference>
<dbReference type="Gene3D" id="3.20.20.140">
    <property type="entry name" value="Metal-dependent hydrolases"/>
    <property type="match status" value="1"/>
</dbReference>
<dbReference type="EMBL" id="CP128399">
    <property type="protein sequence ID" value="WJW67865.1"/>
    <property type="molecule type" value="Genomic_DNA"/>
</dbReference>
<accession>A0A8T7M3I4</accession>
<organism evidence="2 4">
    <name type="scientific">Candidatus Chlorohelix allophototropha</name>
    <dbReference type="NCBI Taxonomy" id="3003348"/>
    <lineage>
        <taxon>Bacteria</taxon>
        <taxon>Bacillati</taxon>
        <taxon>Chloroflexota</taxon>
        <taxon>Chloroflexia</taxon>
        <taxon>Candidatus Chloroheliales</taxon>
        <taxon>Candidatus Chloroheliaceae</taxon>
        <taxon>Candidatus Chlorohelix</taxon>
    </lineage>
</organism>
<dbReference type="Proteomes" id="UP001431572">
    <property type="component" value="Chromosome 1"/>
</dbReference>
<evidence type="ECO:0000313" key="4">
    <source>
        <dbReference type="Proteomes" id="UP000521676"/>
    </source>
</evidence>
<dbReference type="PANTHER" id="PTHR42924:SF3">
    <property type="entry name" value="POLYMERASE_HISTIDINOL PHOSPHATASE N-TERMINAL DOMAIN-CONTAINING PROTEIN"/>
    <property type="match status" value="1"/>
</dbReference>
<proteinExistence type="predicted"/>
<evidence type="ECO:0000259" key="1">
    <source>
        <dbReference type="SMART" id="SM00481"/>
    </source>
</evidence>
<dbReference type="Pfam" id="PF02811">
    <property type="entry name" value="PHP"/>
    <property type="match status" value="1"/>
</dbReference>
<evidence type="ECO:0000313" key="3">
    <source>
        <dbReference type="EMBL" id="WJW67865.1"/>
    </source>
</evidence>
<evidence type="ECO:0000313" key="5">
    <source>
        <dbReference type="Proteomes" id="UP001431572"/>
    </source>
</evidence>
<sequence>MIVLEKFKAKSGVDLHTHTTASDGTWSALELIKAASAQKIQTLSVCDHETTANVKTLQLLARRHGMQFIPGVEIAVQHKNKNYHLLLYGFNPESVKLQTLLKESRHKLFEKRQIMTLSLLKKGYSLEEVTGIHSTSPLYELANALVKQNPALTFRQAWDICRSVEPAMKVAQPLEKALEVGRCAGAVSILAHPRRGGTETAIATDEVLKEMVDLGLEGIEGFYSGHTQVETDRLSQLGRKRKLLVSCGSDSHDERKKPISWNPELCRDLLEKLGIGASANAA</sequence>
<dbReference type="InterPro" id="IPR003141">
    <property type="entry name" value="Pol/His_phosphatase_N"/>
</dbReference>
<name>A0A8T7M3I4_9CHLR</name>
<dbReference type="AlphaFoldDB" id="A0A8T7M3I4"/>
<dbReference type="Proteomes" id="UP000521676">
    <property type="component" value="Unassembled WGS sequence"/>
</dbReference>
<protein>
    <submittedName>
        <fullName evidence="2">PHP domain-containing protein</fullName>
    </submittedName>
</protein>
<dbReference type="EMBL" id="JACATZ010000001">
    <property type="protein sequence ID" value="NWJ46005.1"/>
    <property type="molecule type" value="Genomic_DNA"/>
</dbReference>
<feature type="domain" description="Polymerase/histidinol phosphatase N-terminal" evidence="1">
    <location>
        <begin position="13"/>
        <end position="78"/>
    </location>
</feature>
<dbReference type="InterPro" id="IPR052018">
    <property type="entry name" value="PHP_domain"/>
</dbReference>
<dbReference type="SUPFAM" id="SSF89550">
    <property type="entry name" value="PHP domain-like"/>
    <property type="match status" value="1"/>
</dbReference>
<dbReference type="InterPro" id="IPR016195">
    <property type="entry name" value="Pol/histidinol_Pase-like"/>
</dbReference>
<dbReference type="RefSeq" id="WP_341469756.1">
    <property type="nucleotide sequence ID" value="NZ_CP128399.1"/>
</dbReference>
<dbReference type="InterPro" id="IPR004013">
    <property type="entry name" value="PHP_dom"/>
</dbReference>
<gene>
    <name evidence="2" type="ORF">HXX08_09020</name>
    <name evidence="3" type="ORF">OZ401_001148</name>
</gene>
<evidence type="ECO:0000313" key="2">
    <source>
        <dbReference type="EMBL" id="NWJ46005.1"/>
    </source>
</evidence>